<dbReference type="AlphaFoldDB" id="A0A087YSN7"/>
<feature type="compositionally biased region" description="Basic and acidic residues" evidence="1">
    <location>
        <begin position="1"/>
        <end position="21"/>
    </location>
</feature>
<feature type="region of interest" description="Disordered" evidence="1">
    <location>
        <begin position="258"/>
        <end position="304"/>
    </location>
</feature>
<dbReference type="InterPro" id="IPR029352">
    <property type="entry name" value="PCARE"/>
</dbReference>
<accession>A0A087YSN7</accession>
<feature type="region of interest" description="Disordered" evidence="1">
    <location>
        <begin position="651"/>
        <end position="680"/>
    </location>
</feature>
<reference evidence="3" key="1">
    <citation type="submission" date="2013-10" db="EMBL/GenBank/DDBJ databases">
        <authorList>
            <person name="Schartl M."/>
            <person name="Warren W."/>
        </authorList>
    </citation>
    <scope>NUCLEOTIDE SEQUENCE [LARGE SCALE GENOMIC DNA]</scope>
    <source>
        <strain evidence="3">female</strain>
    </source>
</reference>
<feature type="region of interest" description="Disordered" evidence="1">
    <location>
        <begin position="1"/>
        <end position="32"/>
    </location>
</feature>
<feature type="compositionally biased region" description="Polar residues" evidence="1">
    <location>
        <begin position="747"/>
        <end position="757"/>
    </location>
</feature>
<dbReference type="PANTHER" id="PTHR22017">
    <property type="entry name" value="PHOTORECEPTOR CILIUM ACTIN REGULATOR"/>
    <property type="match status" value="1"/>
</dbReference>
<evidence type="ECO:0000313" key="3">
    <source>
        <dbReference type="Proteomes" id="UP000028760"/>
    </source>
</evidence>
<sequence>MNQKVETRKKNTKKRSAERQRKSSVVQTKAGLSPHMVRAHQAAYNFLNQNISKYEILLGLLDQATQTQLSLQTPMSALALYFEEINQALEEMAEEGELMLKEHGDSMTLPSGMFGQAVCSAKPMDNFDPSPDLLHQLLPDSSEKIRQVKSSVKTRSDTILEEGREYFSSLSKLYTEKLQAKQAAEFRLAQVLAKVETVTIRKSNPEDSALHSEDSGIGGESESLTGSERNHCHRGSAGSGSCGSEVNIRGTYQNYSAGFVSNTRNSEEEEEEEDEERHAEKYQEDNEIDQFERKRSNSSPPDPCHALRYMYENSMKDQQPAFKLFNAEHSLITEQQKSQLELDEKIYIISEMQGLNDFAKLQCNLHQAGHRRYSLDGSAGEHKNQDRANRLPGSLSSPSNKPRTCYSVRRLINTFSQGVVDGRPGQSLLHTAPHIMRPNKSCILLESRVVNKTGGDIVSGNNSSSSPDGRDDQDMDNLPPPPLEVLMDNSFRRNEDQLRNEKLHEDPVLTLPLIHQTTGISQRRKIVMQNVEVLPNKANVKIRSMAVSPAPPVRHEGVTEVQHQKLKLETDLSEQTEKAKRIYKQARKIIHLRNAGESTGMKNVQIPVSGDLTSLQATRCEGNEIPSCSLPVIAPPVSRVRLPPSCPSVHHTVPHPPVLRQHLNSGSSSRPNSPRKVTRANDNSTEQIIPHMSFHDARSVFCQNELNNSQACLPFGSSVLPRKWGEVSRGRSSTRGRENSTRRTQSEQRPGMTSYSHLETHAPLVSQQTKEDEPVAEKYSLDNSLKTEEKSQVDPAAGN</sequence>
<dbReference type="PANTHER" id="PTHR22017:SF3">
    <property type="entry name" value="PHOTORECEPTOR CILIUM ACTIN REGULATOR 2"/>
    <property type="match status" value="1"/>
</dbReference>
<dbReference type="Pfam" id="PF15449">
    <property type="entry name" value="Retinal"/>
    <property type="match status" value="2"/>
</dbReference>
<feature type="region of interest" description="Disordered" evidence="1">
    <location>
        <begin position="454"/>
        <end position="487"/>
    </location>
</feature>
<keyword evidence="3" id="KW-1185">Reference proteome</keyword>
<dbReference type="eggNOG" id="ENOG502SIH8">
    <property type="taxonomic scope" value="Eukaryota"/>
</dbReference>
<name>A0A087YSN7_POEFO</name>
<proteinExistence type="predicted"/>
<dbReference type="EMBL" id="AYCK01013673">
    <property type="status" value="NOT_ANNOTATED_CDS"/>
    <property type="molecule type" value="Genomic_DNA"/>
</dbReference>
<feature type="compositionally biased region" description="Low complexity" evidence="1">
    <location>
        <begin position="664"/>
        <end position="675"/>
    </location>
</feature>
<protein>
    <submittedName>
        <fullName evidence="2">Photoreceptor cilium actin regulator 2</fullName>
    </submittedName>
</protein>
<dbReference type="GeneTree" id="ENSGT00390000002768"/>
<dbReference type="Ensembl" id="ENSPFOT00000021068.2">
    <property type="protein sequence ID" value="ENSPFOP00000021040.2"/>
    <property type="gene ID" value="ENSPFOG00000020918.2"/>
</dbReference>
<reference evidence="2" key="3">
    <citation type="submission" date="2025-09" db="UniProtKB">
        <authorList>
            <consortium name="Ensembl"/>
        </authorList>
    </citation>
    <scope>IDENTIFICATION</scope>
</reference>
<reference evidence="2" key="2">
    <citation type="submission" date="2025-08" db="UniProtKB">
        <authorList>
            <consortium name="Ensembl"/>
        </authorList>
    </citation>
    <scope>IDENTIFICATION</scope>
</reference>
<evidence type="ECO:0000313" key="2">
    <source>
        <dbReference type="Ensembl" id="ENSPFOP00000021040.2"/>
    </source>
</evidence>
<organism evidence="2 3">
    <name type="scientific">Poecilia formosa</name>
    <name type="common">Amazon molly</name>
    <name type="synonym">Limia formosa</name>
    <dbReference type="NCBI Taxonomy" id="48698"/>
    <lineage>
        <taxon>Eukaryota</taxon>
        <taxon>Metazoa</taxon>
        <taxon>Chordata</taxon>
        <taxon>Craniata</taxon>
        <taxon>Vertebrata</taxon>
        <taxon>Euteleostomi</taxon>
        <taxon>Actinopterygii</taxon>
        <taxon>Neopterygii</taxon>
        <taxon>Teleostei</taxon>
        <taxon>Neoteleostei</taxon>
        <taxon>Acanthomorphata</taxon>
        <taxon>Ovalentaria</taxon>
        <taxon>Atherinomorphae</taxon>
        <taxon>Cyprinodontiformes</taxon>
        <taxon>Poeciliidae</taxon>
        <taxon>Poeciliinae</taxon>
        <taxon>Poecilia</taxon>
    </lineage>
</organism>
<feature type="region of interest" description="Disordered" evidence="1">
    <location>
        <begin position="204"/>
        <end position="245"/>
    </location>
</feature>
<feature type="compositionally biased region" description="Basic and acidic residues" evidence="1">
    <location>
        <begin position="725"/>
        <end position="746"/>
    </location>
</feature>
<dbReference type="Proteomes" id="UP000028760">
    <property type="component" value="Unassembled WGS sequence"/>
</dbReference>
<feature type="compositionally biased region" description="Basic and acidic residues" evidence="1">
    <location>
        <begin position="379"/>
        <end position="389"/>
    </location>
</feature>
<feature type="region of interest" description="Disordered" evidence="1">
    <location>
        <begin position="725"/>
        <end position="799"/>
    </location>
</feature>
<feature type="compositionally biased region" description="Basic and acidic residues" evidence="1">
    <location>
        <begin position="204"/>
        <end position="214"/>
    </location>
</feature>
<feature type="region of interest" description="Disordered" evidence="1">
    <location>
        <begin position="374"/>
        <end position="402"/>
    </location>
</feature>
<evidence type="ECO:0000256" key="1">
    <source>
        <dbReference type="SAM" id="MobiDB-lite"/>
    </source>
</evidence>
<feature type="compositionally biased region" description="Basic and acidic residues" evidence="1">
    <location>
        <begin position="769"/>
        <end position="792"/>
    </location>
</feature>
<dbReference type="OMA" id="WPDSRDD"/>
<feature type="compositionally biased region" description="Basic and acidic residues" evidence="1">
    <location>
        <begin position="276"/>
        <end position="295"/>
    </location>
</feature>